<dbReference type="OrthoDB" id="627829at2759"/>
<evidence type="ECO:0000313" key="2">
    <source>
        <dbReference type="Proteomes" id="UP000435112"/>
    </source>
</evidence>
<feature type="non-terminal residue" evidence="1">
    <location>
        <position position="1"/>
    </location>
</feature>
<gene>
    <name evidence="1" type="ORF">PR002_g33038</name>
</gene>
<organism evidence="1 2">
    <name type="scientific">Phytophthora rubi</name>
    <dbReference type="NCBI Taxonomy" id="129364"/>
    <lineage>
        <taxon>Eukaryota</taxon>
        <taxon>Sar</taxon>
        <taxon>Stramenopiles</taxon>
        <taxon>Oomycota</taxon>
        <taxon>Peronosporomycetes</taxon>
        <taxon>Peronosporales</taxon>
        <taxon>Peronosporaceae</taxon>
        <taxon>Phytophthora</taxon>
    </lineage>
</organism>
<sequence>AWARRAAALVSNRQVLNEFFQKMAMASRAVARGLSKSLYGEAK</sequence>
<protein>
    <submittedName>
        <fullName evidence="1">Uncharacterized protein</fullName>
    </submittedName>
</protein>
<comment type="caution">
    <text evidence="1">The sequence shown here is derived from an EMBL/GenBank/DDBJ whole genome shotgun (WGS) entry which is preliminary data.</text>
</comment>
<name>A0A6A3G3B5_9STRA</name>
<evidence type="ECO:0000313" key="1">
    <source>
        <dbReference type="EMBL" id="KAE8951221.1"/>
    </source>
</evidence>
<reference evidence="1 2" key="1">
    <citation type="submission" date="2018-09" db="EMBL/GenBank/DDBJ databases">
        <title>Genomic investigation of the strawberry pathogen Phytophthora fragariae indicates pathogenicity is determined by transcriptional variation in three key races.</title>
        <authorList>
            <person name="Adams T.M."/>
            <person name="Armitage A.D."/>
            <person name="Sobczyk M.K."/>
            <person name="Bates H.J."/>
            <person name="Dunwell J.M."/>
            <person name="Nellist C.F."/>
            <person name="Harrison R.J."/>
        </authorList>
    </citation>
    <scope>NUCLEOTIDE SEQUENCE [LARGE SCALE GENOMIC DNA]</scope>
    <source>
        <strain evidence="1 2">SCRP324</strain>
    </source>
</reference>
<dbReference type="EMBL" id="QXFU01012898">
    <property type="protein sequence ID" value="KAE8951221.1"/>
    <property type="molecule type" value="Genomic_DNA"/>
</dbReference>
<proteinExistence type="predicted"/>
<accession>A0A6A3G3B5</accession>
<dbReference type="AlphaFoldDB" id="A0A6A3G3B5"/>
<dbReference type="Proteomes" id="UP000435112">
    <property type="component" value="Unassembled WGS sequence"/>
</dbReference>